<comment type="caution">
    <text evidence="2">The sequence shown here is derived from an EMBL/GenBank/DDBJ whole genome shotgun (WGS) entry which is preliminary data.</text>
</comment>
<evidence type="ECO:0000313" key="3">
    <source>
        <dbReference type="Proteomes" id="UP000254771"/>
    </source>
</evidence>
<proteinExistence type="predicted"/>
<keyword evidence="1" id="KW-0732">Signal</keyword>
<feature type="signal peptide" evidence="1">
    <location>
        <begin position="1"/>
        <end position="19"/>
    </location>
</feature>
<dbReference type="AlphaFoldDB" id="A0A370DN92"/>
<dbReference type="Pfam" id="PF11319">
    <property type="entry name" value="VasI"/>
    <property type="match status" value="1"/>
</dbReference>
<reference evidence="2 3" key="1">
    <citation type="journal article" date="2018" name="ISME J.">
        <title>Endosymbiont genomes yield clues of tubeworm success.</title>
        <authorList>
            <person name="Li Y."/>
            <person name="Liles M.R."/>
            <person name="Halanych K.M."/>
        </authorList>
    </citation>
    <scope>NUCLEOTIDE SEQUENCE [LARGE SCALE GENOMIC DNA]</scope>
    <source>
        <strain evidence="2">A1462</strain>
    </source>
</reference>
<evidence type="ECO:0000256" key="1">
    <source>
        <dbReference type="SAM" id="SignalP"/>
    </source>
</evidence>
<accession>A0A370DN92</accession>
<evidence type="ECO:0000313" key="2">
    <source>
        <dbReference type="EMBL" id="RDH86392.1"/>
    </source>
</evidence>
<dbReference type="EMBL" id="QFXE01000010">
    <property type="protein sequence ID" value="RDH86392.1"/>
    <property type="molecule type" value="Genomic_DNA"/>
</dbReference>
<feature type="chain" id="PRO_5017083754" evidence="1">
    <location>
        <begin position="20"/>
        <end position="289"/>
    </location>
</feature>
<name>A0A370DN92_9GAMM</name>
<gene>
    <name evidence="2" type="ORF">DIZ78_09490</name>
</gene>
<sequence>MRSNIFIMLLSLISFSVTAGISNKDYAKCASINGDLARLDCFDEFARKMGLDRAQPIKSKSTNTGKWVVNEEINPIDDSKTVNLILKASSGDTRFGDRVFLVARCKSNKTELYINWHNYLGNAAYVLTRIGNKKASTKEWSLSTDKKATFHPKGTIKFLREMMLSDKLIAQVTPYNESPSTATFSTHGLINAIKPLREECGWSEEAIKKSHIRKKKAEQKRKLEEERKLKKSKISYEKYKEFITRHKGTLVQIRTSEWNELHQSSQTLLDEALRIYIVGDDDPNAISLP</sequence>
<protein>
    <submittedName>
        <fullName evidence="2">Uncharacterized protein</fullName>
    </submittedName>
</protein>
<keyword evidence="3" id="KW-1185">Reference proteome</keyword>
<organism evidence="2 3">
    <name type="scientific">endosymbiont of Escarpia spicata</name>
    <dbReference type="NCBI Taxonomy" id="2200908"/>
    <lineage>
        <taxon>Bacteria</taxon>
        <taxon>Pseudomonadati</taxon>
        <taxon>Pseudomonadota</taxon>
        <taxon>Gammaproteobacteria</taxon>
        <taxon>sulfur-oxidizing symbionts</taxon>
    </lineage>
</organism>
<dbReference type="InterPro" id="IPR017738">
    <property type="entry name" value="T6SS-assoc_VCA0118"/>
</dbReference>
<dbReference type="Proteomes" id="UP000254771">
    <property type="component" value="Unassembled WGS sequence"/>
</dbReference>